<evidence type="ECO:0000256" key="5">
    <source>
        <dbReference type="ARBA" id="ARBA00023136"/>
    </source>
</evidence>
<dbReference type="EMBL" id="JAIWYP010000014">
    <property type="protein sequence ID" value="KAH3706163.1"/>
    <property type="molecule type" value="Genomic_DNA"/>
</dbReference>
<keyword evidence="5 6" id="KW-0472">Membrane</keyword>
<sequence>MQVGTASGPENPTSYYFNQRGIWLTYILVIFLAHLFILSMPFFSTAVAWTVTNVLHDICMFIILHVTRGTPYFLDDQGQARKQTQWEQLDQGKQFTPTKKFLTIVPIVLFFLASFYTKYDYLHFLVNASFCALNVVAKFPWFHGKRFFGINKW</sequence>
<dbReference type="OrthoDB" id="1932233at2759"/>
<dbReference type="PANTHER" id="PTHR12665">
    <property type="entry name" value="ORMDL PROTEINS"/>
    <property type="match status" value="1"/>
</dbReference>
<keyword evidence="8" id="KW-1185">Reference proteome</keyword>
<dbReference type="GO" id="GO:2000303">
    <property type="term" value="P:regulation of ceramide biosynthetic process"/>
    <property type="evidence" value="ECO:0007669"/>
    <property type="project" value="UniProtKB-ARBA"/>
</dbReference>
<protein>
    <recommendedName>
        <fullName evidence="9">ORM1-like protein 2</fullName>
    </recommendedName>
</protein>
<dbReference type="Proteomes" id="UP000828390">
    <property type="component" value="Unassembled WGS sequence"/>
</dbReference>
<reference evidence="7" key="1">
    <citation type="journal article" date="2019" name="bioRxiv">
        <title>The Genome of the Zebra Mussel, Dreissena polymorpha: A Resource for Invasive Species Research.</title>
        <authorList>
            <person name="McCartney M.A."/>
            <person name="Auch B."/>
            <person name="Kono T."/>
            <person name="Mallez S."/>
            <person name="Zhang Y."/>
            <person name="Obille A."/>
            <person name="Becker A."/>
            <person name="Abrahante J.E."/>
            <person name="Garbe J."/>
            <person name="Badalamenti J.P."/>
            <person name="Herman A."/>
            <person name="Mangelson H."/>
            <person name="Liachko I."/>
            <person name="Sullivan S."/>
            <person name="Sone E.D."/>
            <person name="Koren S."/>
            <person name="Silverstein K.A.T."/>
            <person name="Beckman K.B."/>
            <person name="Gohl D.M."/>
        </authorList>
    </citation>
    <scope>NUCLEOTIDE SEQUENCE</scope>
    <source>
        <strain evidence="7">Duluth1</strain>
        <tissue evidence="7">Whole animal</tissue>
    </source>
</reference>
<dbReference type="PIRSF" id="PIRSF018147">
    <property type="entry name" value="ORMDL"/>
    <property type="match status" value="1"/>
</dbReference>
<accession>A0A9D3YRU7</accession>
<feature type="transmembrane region" description="Helical" evidence="6">
    <location>
        <begin position="21"/>
        <end position="40"/>
    </location>
</feature>
<evidence type="ECO:0000313" key="7">
    <source>
        <dbReference type="EMBL" id="KAH3706163.1"/>
    </source>
</evidence>
<evidence type="ECO:0000256" key="6">
    <source>
        <dbReference type="SAM" id="Phobius"/>
    </source>
</evidence>
<evidence type="ECO:0008006" key="9">
    <source>
        <dbReference type="Google" id="ProtNLM"/>
    </source>
</evidence>
<keyword evidence="3 6" id="KW-0812">Transmembrane</keyword>
<feature type="transmembrane region" description="Helical" evidence="6">
    <location>
        <begin position="123"/>
        <end position="142"/>
    </location>
</feature>
<dbReference type="AlphaFoldDB" id="A0A9D3YRU7"/>
<evidence type="ECO:0000256" key="1">
    <source>
        <dbReference type="ARBA" id="ARBA00004141"/>
    </source>
</evidence>
<keyword evidence="4 6" id="KW-1133">Transmembrane helix</keyword>
<proteinExistence type="inferred from homology"/>
<name>A0A9D3YRU7_DREPO</name>
<feature type="transmembrane region" description="Helical" evidence="6">
    <location>
        <begin position="101"/>
        <end position="117"/>
    </location>
</feature>
<evidence type="ECO:0000256" key="3">
    <source>
        <dbReference type="ARBA" id="ARBA00022692"/>
    </source>
</evidence>
<dbReference type="InterPro" id="IPR007203">
    <property type="entry name" value="ORMDL"/>
</dbReference>
<reference evidence="7" key="2">
    <citation type="submission" date="2020-11" db="EMBL/GenBank/DDBJ databases">
        <authorList>
            <person name="McCartney M.A."/>
            <person name="Auch B."/>
            <person name="Kono T."/>
            <person name="Mallez S."/>
            <person name="Becker A."/>
            <person name="Gohl D.M."/>
            <person name="Silverstein K.A.T."/>
            <person name="Koren S."/>
            <person name="Bechman K.B."/>
            <person name="Herman A."/>
            <person name="Abrahante J.E."/>
            <person name="Garbe J."/>
        </authorList>
    </citation>
    <scope>NUCLEOTIDE SEQUENCE</scope>
    <source>
        <strain evidence="7">Duluth1</strain>
        <tissue evidence="7">Whole animal</tissue>
    </source>
</reference>
<comment type="caution">
    <text evidence="7">The sequence shown here is derived from an EMBL/GenBank/DDBJ whole genome shotgun (WGS) entry which is preliminary data.</text>
</comment>
<dbReference type="GO" id="GO:0005789">
    <property type="term" value="C:endoplasmic reticulum membrane"/>
    <property type="evidence" value="ECO:0007669"/>
    <property type="project" value="InterPro"/>
</dbReference>
<gene>
    <name evidence="7" type="ORF">DPMN_065544</name>
</gene>
<comment type="similarity">
    <text evidence="2">Belongs to the ORM family.</text>
</comment>
<evidence type="ECO:0000256" key="2">
    <source>
        <dbReference type="ARBA" id="ARBA00007649"/>
    </source>
</evidence>
<evidence type="ECO:0000313" key="8">
    <source>
        <dbReference type="Proteomes" id="UP000828390"/>
    </source>
</evidence>
<comment type="subcellular location">
    <subcellularLocation>
        <location evidence="1">Membrane</location>
        <topology evidence="1">Multi-pass membrane protein</topology>
    </subcellularLocation>
</comment>
<dbReference type="Pfam" id="PF04061">
    <property type="entry name" value="ORMDL"/>
    <property type="match status" value="1"/>
</dbReference>
<organism evidence="7 8">
    <name type="scientific">Dreissena polymorpha</name>
    <name type="common">Zebra mussel</name>
    <name type="synonym">Mytilus polymorpha</name>
    <dbReference type="NCBI Taxonomy" id="45954"/>
    <lineage>
        <taxon>Eukaryota</taxon>
        <taxon>Metazoa</taxon>
        <taxon>Spiralia</taxon>
        <taxon>Lophotrochozoa</taxon>
        <taxon>Mollusca</taxon>
        <taxon>Bivalvia</taxon>
        <taxon>Autobranchia</taxon>
        <taxon>Heteroconchia</taxon>
        <taxon>Euheterodonta</taxon>
        <taxon>Imparidentia</taxon>
        <taxon>Neoheterodontei</taxon>
        <taxon>Myida</taxon>
        <taxon>Dreissenoidea</taxon>
        <taxon>Dreissenidae</taxon>
        <taxon>Dreissena</taxon>
    </lineage>
</organism>
<evidence type="ECO:0000256" key="4">
    <source>
        <dbReference type="ARBA" id="ARBA00022989"/>
    </source>
</evidence>